<evidence type="ECO:0000259" key="3">
    <source>
        <dbReference type="PROSITE" id="PS50125"/>
    </source>
</evidence>
<proteinExistence type="predicted"/>
<dbReference type="InterPro" id="IPR050697">
    <property type="entry name" value="Adenylyl/Guanylyl_Cyclase_3/4"/>
</dbReference>
<keyword evidence="5" id="KW-1185">Reference proteome</keyword>
<dbReference type="PROSITE" id="PS50005">
    <property type="entry name" value="TPR"/>
    <property type="match status" value="2"/>
</dbReference>
<feature type="repeat" description="TPR" evidence="1">
    <location>
        <begin position="542"/>
        <end position="575"/>
    </location>
</feature>
<dbReference type="RefSeq" id="WP_184493969.1">
    <property type="nucleotide sequence ID" value="NZ_JACIJO010000001.1"/>
</dbReference>
<dbReference type="NCBIfam" id="NF047558">
    <property type="entry name" value="TPR_END_plus"/>
    <property type="match status" value="1"/>
</dbReference>
<keyword evidence="2" id="KW-0472">Membrane</keyword>
<dbReference type="SUPFAM" id="SSF55073">
    <property type="entry name" value="Nucleotide cyclase"/>
    <property type="match status" value="1"/>
</dbReference>
<organism evidence="4 5">
    <name type="scientific">Algoriphagus iocasae</name>
    <dbReference type="NCBI Taxonomy" id="1836499"/>
    <lineage>
        <taxon>Bacteria</taxon>
        <taxon>Pseudomonadati</taxon>
        <taxon>Bacteroidota</taxon>
        <taxon>Cytophagia</taxon>
        <taxon>Cytophagales</taxon>
        <taxon>Cyclobacteriaceae</taxon>
        <taxon>Algoriphagus</taxon>
    </lineage>
</organism>
<dbReference type="EMBL" id="JACIJO010000001">
    <property type="protein sequence ID" value="MBB6325597.1"/>
    <property type="molecule type" value="Genomic_DNA"/>
</dbReference>
<dbReference type="SMART" id="SM00044">
    <property type="entry name" value="CYCc"/>
    <property type="match status" value="1"/>
</dbReference>
<dbReference type="GO" id="GO:0006171">
    <property type="term" value="P:cAMP biosynthetic process"/>
    <property type="evidence" value="ECO:0007669"/>
    <property type="project" value="TreeGrafter"/>
</dbReference>
<evidence type="ECO:0000313" key="5">
    <source>
        <dbReference type="Proteomes" id="UP000588604"/>
    </source>
</evidence>
<keyword evidence="1" id="KW-0802">TPR repeat</keyword>
<dbReference type="SUPFAM" id="SSF48452">
    <property type="entry name" value="TPR-like"/>
    <property type="match status" value="2"/>
</dbReference>
<reference evidence="4 5" key="1">
    <citation type="submission" date="2020-08" db="EMBL/GenBank/DDBJ databases">
        <title>Genomic Encyclopedia of Type Strains, Phase IV (KMG-IV): sequencing the most valuable type-strain genomes for metagenomic binning, comparative biology and taxonomic classification.</title>
        <authorList>
            <person name="Goeker M."/>
        </authorList>
    </citation>
    <scope>NUCLEOTIDE SEQUENCE [LARGE SCALE GENOMIC DNA]</scope>
    <source>
        <strain evidence="4 5">DSM 102044</strain>
    </source>
</reference>
<dbReference type="AlphaFoldDB" id="A0A841MJG7"/>
<keyword evidence="2" id="KW-0812">Transmembrane</keyword>
<feature type="transmembrane region" description="Helical" evidence="2">
    <location>
        <begin position="191"/>
        <end position="211"/>
    </location>
</feature>
<dbReference type="Proteomes" id="UP000588604">
    <property type="component" value="Unassembled WGS sequence"/>
</dbReference>
<gene>
    <name evidence="4" type="ORF">FHS59_001212</name>
</gene>
<accession>A0A841MJG7</accession>
<sequence>MAQTLNRKQSIVYFSDIVGYTLLMGKDEDHAFDLMKQNLELHQEIFSKYRGKIIKELGDGILAIFETAEEAIKASYEVQKEWQKSKELQLRIGLHCGGIILDHGDVYGDAVNVASRVQSIGVPSCILFSSKVLEQLPKDLEFTYVNLGTFRLKNVAKELELYAVTNKPLATPKRAEMIKTVKFQEREPWKFWVAFAATISIFLFLIYSLIWNNNTWEKDKSVAVLPFTNVNAQSPQDAFSIDITQEIISQLSEIADIKVISFSSIKDISDSNLDLDSLGEALEVSTILKGSIQYLNEMTKVNVQLIDIEENKNLWTESFTRSGENLLQIQSIIAKEISRVLGISLTAKEEAEIGKVITESPEAYNLYLLAKKEYSNYNMEGFTRAAEYYKKAISIDRNFTMAYAGLADTYSQFAANTAETAWYDSSNIVTEKGLLIDPNSAELYKTRGNTFYYQGKLESAKKSFENATLIKPNYSEAIGNLATIDFSQGYLEDALNGQIRSASLNPNNQVPFRIAGWINRIIGNNTEALEWLKKSLNIAPNPVTYSLIGTAYISENRIEESKKLIPEILEKNPNTNGYESAGLINFFSKDFAQAKENYEKSILSFENFREDYYFTVPINYSYLLIQEGDNKTADSLLNNSIFIREEALSRGEKDANLLFDLACAYAAKKQTSQSLNYLNEAFENGWRDLFFIEYNPIFDYLRSNPEYRKIIQKISAEVEREKNKINATSLERSR</sequence>
<dbReference type="InterPro" id="IPR011990">
    <property type="entry name" value="TPR-like_helical_dom_sf"/>
</dbReference>
<dbReference type="InterPro" id="IPR019734">
    <property type="entry name" value="TPR_rpt"/>
</dbReference>
<evidence type="ECO:0000313" key="4">
    <source>
        <dbReference type="EMBL" id="MBB6325597.1"/>
    </source>
</evidence>
<dbReference type="PROSITE" id="PS50125">
    <property type="entry name" value="GUANYLATE_CYCLASE_2"/>
    <property type="match status" value="1"/>
</dbReference>
<dbReference type="InterPro" id="IPR001054">
    <property type="entry name" value="A/G_cyclase"/>
</dbReference>
<evidence type="ECO:0000256" key="2">
    <source>
        <dbReference type="SAM" id="Phobius"/>
    </source>
</evidence>
<dbReference type="InterPro" id="IPR029787">
    <property type="entry name" value="Nucleotide_cyclase"/>
</dbReference>
<dbReference type="CDD" id="cd07302">
    <property type="entry name" value="CHD"/>
    <property type="match status" value="1"/>
</dbReference>
<dbReference type="GO" id="GO:0035556">
    <property type="term" value="P:intracellular signal transduction"/>
    <property type="evidence" value="ECO:0007669"/>
    <property type="project" value="InterPro"/>
</dbReference>
<dbReference type="PANTHER" id="PTHR43081">
    <property type="entry name" value="ADENYLATE CYCLASE, TERMINAL-DIFFERENTIATION SPECIFIC-RELATED"/>
    <property type="match status" value="1"/>
</dbReference>
<protein>
    <submittedName>
        <fullName evidence="4">Class 3 adenylate cyclase/TolB-like protein/Tfp pilus assembly protein PilF</fullName>
    </submittedName>
</protein>
<dbReference type="PANTHER" id="PTHR43081:SF19">
    <property type="entry name" value="PH-SENSITIVE ADENYLATE CYCLASE RV1264"/>
    <property type="match status" value="1"/>
</dbReference>
<keyword evidence="2" id="KW-1133">Transmembrane helix</keyword>
<dbReference type="Pfam" id="PF00211">
    <property type="entry name" value="Guanylate_cyc"/>
    <property type="match status" value="1"/>
</dbReference>
<feature type="repeat" description="TPR" evidence="1">
    <location>
        <begin position="441"/>
        <end position="474"/>
    </location>
</feature>
<name>A0A841MJG7_9BACT</name>
<feature type="domain" description="Guanylate cyclase" evidence="3">
    <location>
        <begin position="11"/>
        <end position="118"/>
    </location>
</feature>
<dbReference type="GO" id="GO:0004016">
    <property type="term" value="F:adenylate cyclase activity"/>
    <property type="evidence" value="ECO:0007669"/>
    <property type="project" value="UniProtKB-ARBA"/>
</dbReference>
<comment type="caution">
    <text evidence="4">The sequence shown here is derived from an EMBL/GenBank/DDBJ whole genome shotgun (WGS) entry which is preliminary data.</text>
</comment>
<dbReference type="SMART" id="SM00028">
    <property type="entry name" value="TPR"/>
    <property type="match status" value="4"/>
</dbReference>
<dbReference type="Gene3D" id="3.30.70.1230">
    <property type="entry name" value="Nucleotide cyclase"/>
    <property type="match status" value="1"/>
</dbReference>
<evidence type="ECO:0000256" key="1">
    <source>
        <dbReference type="PROSITE-ProRule" id="PRU00339"/>
    </source>
</evidence>
<dbReference type="Pfam" id="PF13181">
    <property type="entry name" value="TPR_8"/>
    <property type="match status" value="1"/>
</dbReference>
<dbReference type="Gene3D" id="1.25.40.10">
    <property type="entry name" value="Tetratricopeptide repeat domain"/>
    <property type="match status" value="2"/>
</dbReference>